<evidence type="ECO:0000313" key="2">
    <source>
        <dbReference type="Proteomes" id="UP001177023"/>
    </source>
</evidence>
<keyword evidence="2" id="KW-1185">Reference proteome</keyword>
<organism evidence="1 2">
    <name type="scientific">Mesorhabditis spiculigera</name>
    <dbReference type="NCBI Taxonomy" id="96644"/>
    <lineage>
        <taxon>Eukaryota</taxon>
        <taxon>Metazoa</taxon>
        <taxon>Ecdysozoa</taxon>
        <taxon>Nematoda</taxon>
        <taxon>Chromadorea</taxon>
        <taxon>Rhabditida</taxon>
        <taxon>Rhabditina</taxon>
        <taxon>Rhabditomorpha</taxon>
        <taxon>Rhabditoidea</taxon>
        <taxon>Rhabditidae</taxon>
        <taxon>Mesorhabditinae</taxon>
        <taxon>Mesorhabditis</taxon>
    </lineage>
</organism>
<protein>
    <submittedName>
        <fullName evidence="1">Uncharacterized protein</fullName>
    </submittedName>
</protein>
<dbReference type="EMBL" id="CATQJA010002665">
    <property type="protein sequence ID" value="CAJ0583227.1"/>
    <property type="molecule type" value="Genomic_DNA"/>
</dbReference>
<reference evidence="1" key="1">
    <citation type="submission" date="2023-06" db="EMBL/GenBank/DDBJ databases">
        <authorList>
            <person name="Delattre M."/>
        </authorList>
    </citation>
    <scope>NUCLEOTIDE SEQUENCE</scope>
    <source>
        <strain evidence="1">AF72</strain>
    </source>
</reference>
<dbReference type="Proteomes" id="UP001177023">
    <property type="component" value="Unassembled WGS sequence"/>
</dbReference>
<sequence>MDITSFLIYEDYEIVERLIAARDRMLANYDIMTCRRIMLKKEAEQALRSLRRWMPHGHPIITDMAEQFIVQDERHAKLPKLEIGYNSRNLAKLSEQLSYVYQHNMAAEVAMHNYRLIIARRNKVMQHAQSRYGMRG</sequence>
<name>A0AA36D9J8_9BILA</name>
<accession>A0AA36D9J8</accession>
<evidence type="ECO:0000313" key="1">
    <source>
        <dbReference type="EMBL" id="CAJ0583227.1"/>
    </source>
</evidence>
<gene>
    <name evidence="1" type="ORF">MSPICULIGERA_LOCUS21319</name>
</gene>
<proteinExistence type="predicted"/>
<feature type="non-terminal residue" evidence="1">
    <location>
        <position position="136"/>
    </location>
</feature>
<dbReference type="AlphaFoldDB" id="A0AA36D9J8"/>
<comment type="caution">
    <text evidence="1">The sequence shown here is derived from an EMBL/GenBank/DDBJ whole genome shotgun (WGS) entry which is preliminary data.</text>
</comment>